<name>A0A834XZ50_APHGI</name>
<evidence type="ECO:0000259" key="5">
    <source>
        <dbReference type="SMART" id="SM01086"/>
    </source>
</evidence>
<feature type="domain" description="AAA+ ATPase" evidence="4">
    <location>
        <begin position="325"/>
        <end position="473"/>
    </location>
</feature>
<evidence type="ECO:0000256" key="2">
    <source>
        <dbReference type="ARBA" id="ARBA00022840"/>
    </source>
</evidence>
<dbReference type="GO" id="GO:0016887">
    <property type="term" value="F:ATP hydrolysis activity"/>
    <property type="evidence" value="ECO:0007669"/>
    <property type="project" value="InterPro"/>
</dbReference>
<sequence length="640" mass="72927">MSKLYNLQNIIKRLITSKINNPLFTINNCKNKQSIIQLKKGYVDDLSSKTCDDKIYLCYKLINEFLKKPNINLPWMIYHQRYDKKYKNNNDNYNYELLFSGLGLGVVLCEAASFTQEKRFFHAAQHGSVHDLKKALIEGVNVNARHALGWTALQSAAMNGQVEAMKFLINNGADVNAGDEFSNFVKIARDKNLSSRESLSIREDEFSNRLNQRTTFKGFTALHYAVLSDSIECVKILLDAGADPTIENEAGHRAVEYATYADIKELLTRQALRYDELLKEKEAEERKRFPLEQRLKQRIVGQEGPISIVASTIKRKENGWFDEEHPLVFLFLGSSGIGKTELAKQLAGYIHKNKPDGFIRLDMSEYQEKHEVAKLIGAPPGYVGHDEGGQLTKLLKKSPNAVVLFDEVDKAHPDVLTVLLQLFDEGRITDGKGKTIQCKNAIFVMTSNIASEEIADHAIQLRAEAERLLTQRLDKNADEDSKPEDIVISRHFKDQVVRPILKRQFRRDEFLGRINEIVYFLPFSRSELIKLVSLELDAWAKRAKEKHKIELIWDRDVLSALADGYDVHYGARSIKYEVERRVVNQLAAAHERGQLGEKCCVKLKANWHDNGVSICLLVRPAGYKDYVDISEADNIKKKAN</sequence>
<dbReference type="Gene3D" id="1.10.8.60">
    <property type="match status" value="1"/>
</dbReference>
<dbReference type="PRINTS" id="PR00300">
    <property type="entry name" value="CLPPROTEASEA"/>
</dbReference>
<dbReference type="PANTHER" id="PTHR11638:SF93">
    <property type="entry name" value="MITOCHONDRIAL DISAGGREGASE"/>
    <property type="match status" value="1"/>
</dbReference>
<dbReference type="AlphaFoldDB" id="A0A834XZ50"/>
<dbReference type="InterPro" id="IPR019489">
    <property type="entry name" value="Clp_ATPase_C"/>
</dbReference>
<dbReference type="PROSITE" id="PS50088">
    <property type="entry name" value="ANK_REPEAT"/>
    <property type="match status" value="2"/>
</dbReference>
<dbReference type="InterPro" id="IPR036770">
    <property type="entry name" value="Ankyrin_rpt-contain_sf"/>
</dbReference>
<gene>
    <name evidence="6" type="ORF">HCN44_004177</name>
</gene>
<dbReference type="GO" id="GO:0005739">
    <property type="term" value="C:mitochondrion"/>
    <property type="evidence" value="ECO:0007669"/>
    <property type="project" value="TreeGrafter"/>
</dbReference>
<dbReference type="InterPro" id="IPR001270">
    <property type="entry name" value="ClpA/B"/>
</dbReference>
<dbReference type="SMART" id="SM01086">
    <property type="entry name" value="ClpB_D2-small"/>
    <property type="match status" value="1"/>
</dbReference>
<dbReference type="EMBL" id="JACMRX010000002">
    <property type="protein sequence ID" value="KAF7994705.1"/>
    <property type="molecule type" value="Genomic_DNA"/>
</dbReference>
<dbReference type="Pfam" id="PF07724">
    <property type="entry name" value="AAA_2"/>
    <property type="match status" value="1"/>
</dbReference>
<dbReference type="SMART" id="SM00382">
    <property type="entry name" value="AAA"/>
    <property type="match status" value="1"/>
</dbReference>
<dbReference type="GO" id="GO:0005524">
    <property type="term" value="F:ATP binding"/>
    <property type="evidence" value="ECO:0007669"/>
    <property type="project" value="UniProtKB-KW"/>
</dbReference>
<dbReference type="GO" id="GO:0034605">
    <property type="term" value="P:cellular response to heat"/>
    <property type="evidence" value="ECO:0007669"/>
    <property type="project" value="TreeGrafter"/>
</dbReference>
<evidence type="ECO:0000313" key="7">
    <source>
        <dbReference type="Proteomes" id="UP000639338"/>
    </source>
</evidence>
<dbReference type="Gene3D" id="1.25.40.20">
    <property type="entry name" value="Ankyrin repeat-containing domain"/>
    <property type="match status" value="1"/>
</dbReference>
<evidence type="ECO:0000256" key="3">
    <source>
        <dbReference type="PROSITE-ProRule" id="PRU00023"/>
    </source>
</evidence>
<dbReference type="OrthoDB" id="47330at2759"/>
<keyword evidence="7" id="KW-1185">Reference proteome</keyword>
<accession>A0A834XZ50</accession>
<feature type="domain" description="Clp ATPase C-terminal" evidence="5">
    <location>
        <begin position="523"/>
        <end position="614"/>
    </location>
</feature>
<proteinExistence type="predicted"/>
<dbReference type="CDD" id="cd19499">
    <property type="entry name" value="RecA-like_ClpB_Hsp104-like"/>
    <property type="match status" value="1"/>
</dbReference>
<dbReference type="SUPFAM" id="SSF48403">
    <property type="entry name" value="Ankyrin repeat"/>
    <property type="match status" value="1"/>
</dbReference>
<dbReference type="InterPro" id="IPR003959">
    <property type="entry name" value="ATPase_AAA_core"/>
</dbReference>
<comment type="caution">
    <text evidence="6">The sequence shown here is derived from an EMBL/GenBank/DDBJ whole genome shotgun (WGS) entry which is preliminary data.</text>
</comment>
<feature type="repeat" description="ANK" evidence="3">
    <location>
        <begin position="217"/>
        <end position="249"/>
    </location>
</feature>
<evidence type="ECO:0000256" key="1">
    <source>
        <dbReference type="ARBA" id="ARBA00022741"/>
    </source>
</evidence>
<dbReference type="Proteomes" id="UP000639338">
    <property type="component" value="Unassembled WGS sequence"/>
</dbReference>
<reference evidence="6 7" key="1">
    <citation type="submission" date="2020-08" db="EMBL/GenBank/DDBJ databases">
        <title>Aphidius gifuensis genome sequencing and assembly.</title>
        <authorList>
            <person name="Du Z."/>
        </authorList>
    </citation>
    <scope>NUCLEOTIDE SEQUENCE [LARGE SCALE GENOMIC DNA]</scope>
    <source>
        <strain evidence="6">YNYX2018</strain>
        <tissue evidence="6">Adults</tissue>
    </source>
</reference>
<keyword evidence="3" id="KW-0040">ANK repeat</keyword>
<evidence type="ECO:0000259" key="4">
    <source>
        <dbReference type="SMART" id="SM00382"/>
    </source>
</evidence>
<dbReference type="InterPro" id="IPR050130">
    <property type="entry name" value="ClpA_ClpB"/>
</dbReference>
<evidence type="ECO:0000313" key="6">
    <source>
        <dbReference type="EMBL" id="KAF7994705.1"/>
    </source>
</evidence>
<dbReference type="SUPFAM" id="SSF52540">
    <property type="entry name" value="P-loop containing nucleoside triphosphate hydrolases"/>
    <property type="match status" value="1"/>
</dbReference>
<keyword evidence="1" id="KW-0547">Nucleotide-binding</keyword>
<dbReference type="Pfam" id="PF10431">
    <property type="entry name" value="ClpB_D2-small"/>
    <property type="match status" value="1"/>
</dbReference>
<dbReference type="Pfam" id="PF12796">
    <property type="entry name" value="Ank_2"/>
    <property type="match status" value="1"/>
</dbReference>
<dbReference type="SMART" id="SM00248">
    <property type="entry name" value="ANK"/>
    <property type="match status" value="2"/>
</dbReference>
<dbReference type="InterPro" id="IPR003593">
    <property type="entry name" value="AAA+_ATPase"/>
</dbReference>
<dbReference type="PROSITE" id="PS50297">
    <property type="entry name" value="ANK_REP_REGION"/>
    <property type="match status" value="2"/>
</dbReference>
<dbReference type="PANTHER" id="PTHR11638">
    <property type="entry name" value="ATP-DEPENDENT CLP PROTEASE"/>
    <property type="match status" value="1"/>
</dbReference>
<protein>
    <recommendedName>
        <fullName evidence="8">Caseinolytic peptidase B-like protein</fullName>
    </recommendedName>
</protein>
<dbReference type="InterPro" id="IPR027417">
    <property type="entry name" value="P-loop_NTPase"/>
</dbReference>
<feature type="repeat" description="ANK" evidence="3">
    <location>
        <begin position="148"/>
        <end position="180"/>
    </location>
</feature>
<evidence type="ECO:0008006" key="8">
    <source>
        <dbReference type="Google" id="ProtNLM"/>
    </source>
</evidence>
<keyword evidence="2" id="KW-0067">ATP-binding</keyword>
<organism evidence="6 7">
    <name type="scientific">Aphidius gifuensis</name>
    <name type="common">Parasitoid wasp</name>
    <dbReference type="NCBI Taxonomy" id="684658"/>
    <lineage>
        <taxon>Eukaryota</taxon>
        <taxon>Metazoa</taxon>
        <taxon>Ecdysozoa</taxon>
        <taxon>Arthropoda</taxon>
        <taxon>Hexapoda</taxon>
        <taxon>Insecta</taxon>
        <taxon>Pterygota</taxon>
        <taxon>Neoptera</taxon>
        <taxon>Endopterygota</taxon>
        <taxon>Hymenoptera</taxon>
        <taxon>Apocrita</taxon>
        <taxon>Ichneumonoidea</taxon>
        <taxon>Braconidae</taxon>
        <taxon>Aphidiinae</taxon>
        <taxon>Aphidius</taxon>
    </lineage>
</organism>
<dbReference type="InterPro" id="IPR002110">
    <property type="entry name" value="Ankyrin_rpt"/>
</dbReference>
<dbReference type="Gene3D" id="3.40.50.300">
    <property type="entry name" value="P-loop containing nucleotide triphosphate hydrolases"/>
    <property type="match status" value="1"/>
</dbReference>